<name>A0AAV9W473_9PEZI</name>
<dbReference type="Pfam" id="PF09825">
    <property type="entry name" value="BPL_N"/>
    <property type="match status" value="1"/>
</dbReference>
<protein>
    <submittedName>
        <fullName evidence="4">Biotin holocarboxylase synthetase</fullName>
    </submittedName>
</protein>
<feature type="domain" description="BPL/LPL catalytic" evidence="3">
    <location>
        <begin position="372"/>
        <end position="578"/>
    </location>
</feature>
<dbReference type="EMBL" id="JAVHJL010000006">
    <property type="protein sequence ID" value="KAK6501055.1"/>
    <property type="molecule type" value="Genomic_DNA"/>
</dbReference>
<dbReference type="CDD" id="cd16442">
    <property type="entry name" value="BPL"/>
    <property type="match status" value="1"/>
</dbReference>
<evidence type="ECO:0000256" key="2">
    <source>
        <dbReference type="ARBA" id="ARBA00022598"/>
    </source>
</evidence>
<proteinExistence type="inferred from homology"/>
<gene>
    <name evidence="4" type="primary">BPL1</name>
    <name evidence="4" type="ORF">TWF481_008906</name>
</gene>
<dbReference type="SUPFAM" id="SSF52317">
    <property type="entry name" value="Class I glutamine amidotransferase-like"/>
    <property type="match status" value="2"/>
</dbReference>
<dbReference type="SUPFAM" id="SSF55681">
    <property type="entry name" value="Class II aaRS and biotin synthetases"/>
    <property type="match status" value="1"/>
</dbReference>
<dbReference type="InterPro" id="IPR045864">
    <property type="entry name" value="aa-tRNA-synth_II/BPL/LPL"/>
</dbReference>
<dbReference type="PANTHER" id="PTHR12835:SF5">
    <property type="entry name" value="BIOTIN--PROTEIN LIGASE"/>
    <property type="match status" value="1"/>
</dbReference>
<keyword evidence="5" id="KW-1185">Reference proteome</keyword>
<dbReference type="Gene3D" id="3.30.930.10">
    <property type="entry name" value="Bira Bifunctional Protein, Domain 2"/>
    <property type="match status" value="1"/>
</dbReference>
<evidence type="ECO:0000256" key="1">
    <source>
        <dbReference type="ARBA" id="ARBA00009934"/>
    </source>
</evidence>
<reference evidence="4 5" key="1">
    <citation type="submission" date="2023-08" db="EMBL/GenBank/DDBJ databases">
        <authorList>
            <person name="Palmer J.M."/>
        </authorList>
    </citation>
    <scope>NUCLEOTIDE SEQUENCE [LARGE SCALE GENOMIC DNA]</scope>
    <source>
        <strain evidence="4 5">TWF481</strain>
    </source>
</reference>
<evidence type="ECO:0000259" key="3">
    <source>
        <dbReference type="PROSITE" id="PS51733"/>
    </source>
</evidence>
<dbReference type="PANTHER" id="PTHR12835">
    <property type="entry name" value="BIOTIN PROTEIN LIGASE"/>
    <property type="match status" value="1"/>
</dbReference>
<dbReference type="InterPro" id="IPR029062">
    <property type="entry name" value="Class_I_gatase-like"/>
</dbReference>
<dbReference type="Pfam" id="PF03099">
    <property type="entry name" value="BPL_LplA_LipB"/>
    <property type="match status" value="1"/>
</dbReference>
<comment type="similarity">
    <text evidence="1">Belongs to the biotin--protein ligase family.</text>
</comment>
<evidence type="ECO:0000313" key="5">
    <source>
        <dbReference type="Proteomes" id="UP001370758"/>
    </source>
</evidence>
<sequence length="658" mass="72464">MNVLVYSGPGTSVESVRQCIETLRCLLTPHYAIAPISADAITKEPWVSTCALLCLPGGADLGYCKALNGTGTRILKQYVRRGGKYLGFCAGAYFASARIEFEKGNLSMEVTGNRELGFFPGLCRGAAFKGFQYNSEAGARFCRLDVATKLLNMGAPDNFRSYYNGGGVFLDADRLVDQGIEVLAKYQDKLDIAEEGGNAAVVGCRVGAGYAVLVGAHPEFVTGTPERLQLIQYENSGFPTEWQSNEERRRLFMSAILKYLGLRSNNSAVLTSPLLSDLHLSGSRPREITRLLGSLKSPTRPEGDPVASIFIEAETTAFLLEGHGITPQQLIPRSRAGDDYPTIRVKTYEDDPPGDDETPYFSTLTYFQHLRSYQGQSTKNLSYGSPLLYGELMTSTNSIIDRNFKLLQELPSGFTVVAVRQTAARGRGSNAWVSPLGGLVFSVVVRHSVRHAIKAPAVFIQYLVALSIVKSIKSYDTGYDKIPVYIKWPNDIYVKVATNTPKNTCDYSKIGGILVNANFVGDEFILVIGCGVNVTNEVPTTSLKILAESMDPPLPAYEHEKLLAKILVTFEIHYGKFLDEGFHAFEREYYEHWLHGNQVVNIEGDSNSKARIQGISMDDGMLVVSELDEHGTRTGKEFKLQADGNSFDFFNGLLRKKI</sequence>
<dbReference type="GO" id="GO:0005737">
    <property type="term" value="C:cytoplasm"/>
    <property type="evidence" value="ECO:0007669"/>
    <property type="project" value="TreeGrafter"/>
</dbReference>
<dbReference type="Proteomes" id="UP001370758">
    <property type="component" value="Unassembled WGS sequence"/>
</dbReference>
<dbReference type="CDD" id="cd03144">
    <property type="entry name" value="GATase1_ScBLP_like"/>
    <property type="match status" value="1"/>
</dbReference>
<accession>A0AAV9W473</accession>
<dbReference type="InterPro" id="IPR019197">
    <property type="entry name" value="Biotin-prot_ligase_N"/>
</dbReference>
<dbReference type="NCBIfam" id="TIGR00121">
    <property type="entry name" value="birA_ligase"/>
    <property type="match status" value="1"/>
</dbReference>
<keyword evidence="2" id="KW-0436">Ligase</keyword>
<dbReference type="AlphaFoldDB" id="A0AAV9W473"/>
<organism evidence="4 5">
    <name type="scientific">Arthrobotrys musiformis</name>
    <dbReference type="NCBI Taxonomy" id="47236"/>
    <lineage>
        <taxon>Eukaryota</taxon>
        <taxon>Fungi</taxon>
        <taxon>Dikarya</taxon>
        <taxon>Ascomycota</taxon>
        <taxon>Pezizomycotina</taxon>
        <taxon>Orbiliomycetes</taxon>
        <taxon>Orbiliales</taxon>
        <taxon>Orbiliaceae</taxon>
        <taxon>Arthrobotrys</taxon>
    </lineage>
</organism>
<dbReference type="InterPro" id="IPR004408">
    <property type="entry name" value="Biotin_CoA_COase_ligase"/>
</dbReference>
<dbReference type="Gene3D" id="3.40.50.880">
    <property type="match status" value="1"/>
</dbReference>
<dbReference type="GO" id="GO:0004077">
    <property type="term" value="F:biotin--[biotin carboxyl-carrier protein] ligase activity"/>
    <property type="evidence" value="ECO:0007669"/>
    <property type="project" value="InterPro"/>
</dbReference>
<dbReference type="PROSITE" id="PS51733">
    <property type="entry name" value="BPL_LPL_CATALYTIC"/>
    <property type="match status" value="1"/>
</dbReference>
<comment type="caution">
    <text evidence="4">The sequence shown here is derived from an EMBL/GenBank/DDBJ whole genome shotgun (WGS) entry which is preliminary data.</text>
</comment>
<dbReference type="InterPro" id="IPR004143">
    <property type="entry name" value="BPL_LPL_catalytic"/>
</dbReference>
<evidence type="ECO:0000313" key="4">
    <source>
        <dbReference type="EMBL" id="KAK6501055.1"/>
    </source>
</evidence>